<keyword evidence="7" id="KW-1185">Reference proteome</keyword>
<dbReference type="PANTHER" id="PTHR13799">
    <property type="entry name" value="NGG1 INTERACTING FACTOR 3"/>
    <property type="match status" value="1"/>
</dbReference>
<organism evidence="6 7">
    <name type="scientific">Paraconexibacter algicola</name>
    <dbReference type="NCBI Taxonomy" id="2133960"/>
    <lineage>
        <taxon>Bacteria</taxon>
        <taxon>Bacillati</taxon>
        <taxon>Actinomycetota</taxon>
        <taxon>Thermoleophilia</taxon>
        <taxon>Solirubrobacterales</taxon>
        <taxon>Paraconexibacteraceae</taxon>
        <taxon>Paraconexibacter</taxon>
    </lineage>
</organism>
<evidence type="ECO:0000313" key="6">
    <source>
        <dbReference type="EMBL" id="PTL54354.1"/>
    </source>
</evidence>
<dbReference type="Gene3D" id="3.40.1390.30">
    <property type="entry name" value="NIF3 (NGG1p interacting factor 3)-like"/>
    <property type="match status" value="2"/>
</dbReference>
<feature type="binding site" evidence="5">
    <location>
        <position position="64"/>
    </location>
    <ligand>
        <name>a divalent metal cation</name>
        <dbReference type="ChEBI" id="CHEBI:60240"/>
        <label>2</label>
    </ligand>
</feature>
<gene>
    <name evidence="6" type="ORF">C7Y72_21710</name>
</gene>
<comment type="similarity">
    <text evidence="1">Belongs to the GTP cyclohydrolase I type 2/NIF3 family.</text>
</comment>
<sequence>MALLDDLLADLDTLLDAPGFPDYAPNGLQVPGRGTVATVVTGVSAGLELLERAVALDADLVLVHHGLFWHGAPLALDRPAARRLRLLLEREISLAAYHLPLDAHLELGNNALLARGIGCERWEAFGVHKGRTIGVAGTFPGDGITREELVSRVRGVCHDREPLVFDAGPERVRRVGIVSGAGSDHLHEAVAAGLDAFVTGEPAERAMLAARENAITFVAAGHYATETHGVRALGDHLAARHGVTHHFVDIWNPI</sequence>
<dbReference type="AlphaFoldDB" id="A0A2T4UBS2"/>
<dbReference type="InterPro" id="IPR036069">
    <property type="entry name" value="DUF34/NIF3_sf"/>
</dbReference>
<dbReference type="PANTHER" id="PTHR13799:SF14">
    <property type="entry name" value="GTP CYCLOHYDROLASE 1 TYPE 2 HOMOLOG"/>
    <property type="match status" value="1"/>
</dbReference>
<dbReference type="NCBIfam" id="TIGR00486">
    <property type="entry name" value="YbgI_SA1388"/>
    <property type="match status" value="1"/>
</dbReference>
<reference evidence="6 7" key="1">
    <citation type="submission" date="2018-03" db="EMBL/GenBank/DDBJ databases">
        <title>Aquarubrobacter algicola gen. nov., sp. nov., a novel actinobacterium isolated from shallow eutrophic lake during the end of cyanobacterial harmful algal blooms.</title>
        <authorList>
            <person name="Chun S.J."/>
        </authorList>
    </citation>
    <scope>NUCLEOTIDE SEQUENCE [LARGE SCALE GENOMIC DNA]</scope>
    <source>
        <strain evidence="6 7">Seoho-28</strain>
    </source>
</reference>
<evidence type="ECO:0000313" key="7">
    <source>
        <dbReference type="Proteomes" id="UP000240739"/>
    </source>
</evidence>
<dbReference type="Pfam" id="PF01784">
    <property type="entry name" value="DUF34_NIF3"/>
    <property type="match status" value="1"/>
</dbReference>
<feature type="binding site" evidence="5">
    <location>
        <position position="65"/>
    </location>
    <ligand>
        <name>a divalent metal cation</name>
        <dbReference type="ChEBI" id="CHEBI:60240"/>
        <label>1</label>
    </ligand>
</feature>
<evidence type="ECO:0000256" key="2">
    <source>
        <dbReference type="ARBA" id="ARBA00011643"/>
    </source>
</evidence>
<feature type="binding site" evidence="5">
    <location>
        <position position="102"/>
    </location>
    <ligand>
        <name>a divalent metal cation</name>
        <dbReference type="ChEBI" id="CHEBI:60240"/>
        <label>1</label>
    </ligand>
</feature>
<name>A0A2T4UBS2_9ACTN</name>
<dbReference type="SUPFAM" id="SSF102705">
    <property type="entry name" value="NIF3 (NGG1p interacting factor 3)-like"/>
    <property type="match status" value="1"/>
</dbReference>
<evidence type="ECO:0000256" key="4">
    <source>
        <dbReference type="ARBA" id="ARBA00022723"/>
    </source>
</evidence>
<dbReference type="Proteomes" id="UP000240739">
    <property type="component" value="Unassembled WGS sequence"/>
</dbReference>
<keyword evidence="4 5" id="KW-0479">Metal-binding</keyword>
<dbReference type="EMBL" id="PYYB01000005">
    <property type="protein sequence ID" value="PTL54354.1"/>
    <property type="molecule type" value="Genomic_DNA"/>
</dbReference>
<protein>
    <recommendedName>
        <fullName evidence="3">GTP cyclohydrolase 1 type 2 homolog</fullName>
    </recommendedName>
</protein>
<comment type="subunit">
    <text evidence="2">Homohexamer.</text>
</comment>
<proteinExistence type="inferred from homology"/>
<dbReference type="InterPro" id="IPR002678">
    <property type="entry name" value="DUF34/NIF3"/>
</dbReference>
<dbReference type="GO" id="GO:0046872">
    <property type="term" value="F:metal ion binding"/>
    <property type="evidence" value="ECO:0007669"/>
    <property type="project" value="UniProtKB-KW"/>
</dbReference>
<feature type="binding site" evidence="5">
    <location>
        <position position="226"/>
    </location>
    <ligand>
        <name>a divalent metal cation</name>
        <dbReference type="ChEBI" id="CHEBI:60240"/>
        <label>1</label>
    </ligand>
</feature>
<evidence type="ECO:0000256" key="3">
    <source>
        <dbReference type="ARBA" id="ARBA00022112"/>
    </source>
</evidence>
<feature type="binding site" evidence="5">
    <location>
        <position position="222"/>
    </location>
    <ligand>
        <name>a divalent metal cation</name>
        <dbReference type="ChEBI" id="CHEBI:60240"/>
        <label>1</label>
    </ligand>
</feature>
<accession>A0A2T4UBS2</accession>
<comment type="caution">
    <text evidence="6">The sequence shown here is derived from an EMBL/GenBank/DDBJ whole genome shotgun (WGS) entry which is preliminary data.</text>
</comment>
<dbReference type="GO" id="GO:0005737">
    <property type="term" value="C:cytoplasm"/>
    <property type="evidence" value="ECO:0007669"/>
    <property type="project" value="TreeGrafter"/>
</dbReference>
<evidence type="ECO:0000256" key="5">
    <source>
        <dbReference type="PIRSR" id="PIRSR602678-1"/>
    </source>
</evidence>
<dbReference type="RefSeq" id="WP_107571296.1">
    <property type="nucleotide sequence ID" value="NZ_PYYB01000005.1"/>
</dbReference>
<evidence type="ECO:0000256" key="1">
    <source>
        <dbReference type="ARBA" id="ARBA00006964"/>
    </source>
</evidence>
<dbReference type="OrthoDB" id="9800881at2"/>